<protein>
    <recommendedName>
        <fullName evidence="4">SnoaL-like domain-containing protein</fullName>
    </recommendedName>
</protein>
<dbReference type="Gene3D" id="3.10.450.50">
    <property type="match status" value="1"/>
</dbReference>
<dbReference type="Proteomes" id="UP000605897">
    <property type="component" value="Unassembled WGS sequence"/>
</dbReference>
<organism evidence="2 3">
    <name type="scientific">Amycolatopsis deserti</name>
    <dbReference type="NCBI Taxonomy" id="185696"/>
    <lineage>
        <taxon>Bacteria</taxon>
        <taxon>Bacillati</taxon>
        <taxon>Actinomycetota</taxon>
        <taxon>Actinomycetes</taxon>
        <taxon>Pseudonocardiales</taxon>
        <taxon>Pseudonocardiaceae</taxon>
        <taxon>Amycolatopsis</taxon>
    </lineage>
</organism>
<dbReference type="RefSeq" id="WP_191242514.1">
    <property type="nucleotide sequence ID" value="NZ_BNAU01000001.1"/>
</dbReference>
<evidence type="ECO:0000256" key="1">
    <source>
        <dbReference type="SAM" id="Coils"/>
    </source>
</evidence>
<evidence type="ECO:0000313" key="3">
    <source>
        <dbReference type="Proteomes" id="UP000605897"/>
    </source>
</evidence>
<comment type="caution">
    <text evidence="2">The sequence shown here is derived from an EMBL/GenBank/DDBJ whole genome shotgun (WGS) entry which is preliminary data.</text>
</comment>
<name>A0ABQ3IE17_9PSEU</name>
<dbReference type="SUPFAM" id="SSF54427">
    <property type="entry name" value="NTF2-like"/>
    <property type="match status" value="1"/>
</dbReference>
<feature type="coiled-coil region" evidence="1">
    <location>
        <begin position="4"/>
        <end position="31"/>
    </location>
</feature>
<dbReference type="InterPro" id="IPR032710">
    <property type="entry name" value="NTF2-like_dom_sf"/>
</dbReference>
<evidence type="ECO:0008006" key="4">
    <source>
        <dbReference type="Google" id="ProtNLM"/>
    </source>
</evidence>
<proteinExistence type="predicted"/>
<accession>A0ABQ3IE17</accession>
<gene>
    <name evidence="2" type="ORF">GCM10017786_01300</name>
</gene>
<dbReference type="EMBL" id="BNAU01000001">
    <property type="protein sequence ID" value="GHE76130.1"/>
    <property type="molecule type" value="Genomic_DNA"/>
</dbReference>
<evidence type="ECO:0000313" key="2">
    <source>
        <dbReference type="EMBL" id="GHE76130.1"/>
    </source>
</evidence>
<reference evidence="3" key="1">
    <citation type="journal article" date="2019" name="Int. J. Syst. Evol. Microbiol.">
        <title>The Global Catalogue of Microorganisms (GCM) 10K type strain sequencing project: providing services to taxonomists for standard genome sequencing and annotation.</title>
        <authorList>
            <consortium name="The Broad Institute Genomics Platform"/>
            <consortium name="The Broad Institute Genome Sequencing Center for Infectious Disease"/>
            <person name="Wu L."/>
            <person name="Ma J."/>
        </authorList>
    </citation>
    <scope>NUCLEOTIDE SEQUENCE [LARGE SCALE GENOMIC DNA]</scope>
    <source>
        <strain evidence="3">CGMCC 4.7677</strain>
    </source>
</reference>
<keyword evidence="1" id="KW-0175">Coiled coil</keyword>
<sequence>MGELSKKEMEEILLEHEIAELEEDVERTMATLVDEPQYELPTLGFAIRGADAVRETYRRIMRRVVSRDVAAEMRVHAIAANTLIREACVSFNLADGRRVTGTYSVIMSFDAEKKKITGERMYMDTNFAAYMTEQLGDDFADVPGVTALGDVLPNIERHDAFAVAERKGKTINRPTVDV</sequence>
<keyword evidence="3" id="KW-1185">Reference proteome</keyword>